<keyword evidence="1" id="KW-1133">Transmembrane helix</keyword>
<evidence type="ECO:0000313" key="3">
    <source>
        <dbReference type="Proteomes" id="UP000319576"/>
    </source>
</evidence>
<dbReference type="KEGG" id="uli:ETAA1_39570"/>
<feature type="transmembrane region" description="Helical" evidence="1">
    <location>
        <begin position="82"/>
        <end position="100"/>
    </location>
</feature>
<dbReference type="AlphaFoldDB" id="A0A517XWU8"/>
<dbReference type="PANTHER" id="PTHR34989:SF1">
    <property type="entry name" value="PROTEIN HDED"/>
    <property type="match status" value="1"/>
</dbReference>
<evidence type="ECO:0000313" key="2">
    <source>
        <dbReference type="EMBL" id="QDU21982.1"/>
    </source>
</evidence>
<evidence type="ECO:0000256" key="1">
    <source>
        <dbReference type="SAM" id="Phobius"/>
    </source>
</evidence>
<feature type="transmembrane region" description="Helical" evidence="1">
    <location>
        <begin position="161"/>
        <end position="188"/>
    </location>
</feature>
<sequence length="197" mass="20516">MSHTTDAPPHGHPPHAEELHRLGSNWGWIVALGAVVTAAGIGAVAFSLLATLTTVIVIGALLLAAGTVQIIGAFVARTWQGFFVSALVGVLHILVGGIMVEHPLRAAAVLTLVIAVMLLVGGAARVLFAATHRYHGRGWTVVSGLVSIALGVMIWRDWPEASLWVIGTFAGIDLAFAGWSWVMLGLAVKAATTSPKP</sequence>
<accession>A0A517XWU8</accession>
<reference evidence="2 3" key="1">
    <citation type="submission" date="2019-02" db="EMBL/GenBank/DDBJ databases">
        <title>Deep-cultivation of Planctomycetes and their phenomic and genomic characterization uncovers novel biology.</title>
        <authorList>
            <person name="Wiegand S."/>
            <person name="Jogler M."/>
            <person name="Boedeker C."/>
            <person name="Pinto D."/>
            <person name="Vollmers J."/>
            <person name="Rivas-Marin E."/>
            <person name="Kohn T."/>
            <person name="Peeters S.H."/>
            <person name="Heuer A."/>
            <person name="Rast P."/>
            <person name="Oberbeckmann S."/>
            <person name="Bunk B."/>
            <person name="Jeske O."/>
            <person name="Meyerdierks A."/>
            <person name="Storesund J.E."/>
            <person name="Kallscheuer N."/>
            <person name="Luecker S."/>
            <person name="Lage O.M."/>
            <person name="Pohl T."/>
            <person name="Merkel B.J."/>
            <person name="Hornburger P."/>
            <person name="Mueller R.-W."/>
            <person name="Bruemmer F."/>
            <person name="Labrenz M."/>
            <person name="Spormann A.M."/>
            <person name="Op den Camp H."/>
            <person name="Overmann J."/>
            <person name="Amann R."/>
            <person name="Jetten M.S.M."/>
            <person name="Mascher T."/>
            <person name="Medema M.H."/>
            <person name="Devos D.P."/>
            <person name="Kaster A.-K."/>
            <person name="Ovreas L."/>
            <person name="Rohde M."/>
            <person name="Galperin M.Y."/>
            <person name="Jogler C."/>
        </authorList>
    </citation>
    <scope>NUCLEOTIDE SEQUENCE [LARGE SCALE GENOMIC DNA]</scope>
    <source>
        <strain evidence="2 3">ETA_A1</strain>
    </source>
</reference>
<feature type="transmembrane region" description="Helical" evidence="1">
    <location>
        <begin position="106"/>
        <end position="127"/>
    </location>
</feature>
<dbReference type="RefSeq" id="WP_145241340.1">
    <property type="nucleotide sequence ID" value="NZ_CP036273.1"/>
</dbReference>
<dbReference type="GO" id="GO:0005886">
    <property type="term" value="C:plasma membrane"/>
    <property type="evidence" value="ECO:0007669"/>
    <property type="project" value="TreeGrafter"/>
</dbReference>
<dbReference type="EMBL" id="CP036273">
    <property type="protein sequence ID" value="QDU21982.1"/>
    <property type="molecule type" value="Genomic_DNA"/>
</dbReference>
<dbReference type="Pfam" id="PF03729">
    <property type="entry name" value="DUF308"/>
    <property type="match status" value="1"/>
</dbReference>
<proteinExistence type="predicted"/>
<dbReference type="InterPro" id="IPR052712">
    <property type="entry name" value="Acid_resist_chaperone_HdeD"/>
</dbReference>
<organism evidence="2 3">
    <name type="scientific">Urbifossiella limnaea</name>
    <dbReference type="NCBI Taxonomy" id="2528023"/>
    <lineage>
        <taxon>Bacteria</taxon>
        <taxon>Pseudomonadati</taxon>
        <taxon>Planctomycetota</taxon>
        <taxon>Planctomycetia</taxon>
        <taxon>Gemmatales</taxon>
        <taxon>Gemmataceae</taxon>
        <taxon>Urbifossiella</taxon>
    </lineage>
</organism>
<protein>
    <submittedName>
        <fullName evidence="2">Acid-resistance membrane protein</fullName>
    </submittedName>
</protein>
<dbReference type="InterPro" id="IPR005325">
    <property type="entry name" value="DUF308_memb"/>
</dbReference>
<feature type="transmembrane region" description="Helical" evidence="1">
    <location>
        <begin position="55"/>
        <end position="75"/>
    </location>
</feature>
<dbReference type="Proteomes" id="UP000319576">
    <property type="component" value="Chromosome"/>
</dbReference>
<keyword evidence="3" id="KW-1185">Reference proteome</keyword>
<name>A0A517XWU8_9BACT</name>
<keyword evidence="1" id="KW-0812">Transmembrane</keyword>
<dbReference type="OrthoDB" id="9815400at2"/>
<dbReference type="PANTHER" id="PTHR34989">
    <property type="entry name" value="PROTEIN HDED"/>
    <property type="match status" value="1"/>
</dbReference>
<feature type="transmembrane region" description="Helical" evidence="1">
    <location>
        <begin position="139"/>
        <end position="155"/>
    </location>
</feature>
<feature type="transmembrane region" description="Helical" evidence="1">
    <location>
        <begin position="26"/>
        <end position="49"/>
    </location>
</feature>
<gene>
    <name evidence="2" type="ORF">ETAA1_39570</name>
</gene>
<keyword evidence="1" id="KW-0472">Membrane</keyword>